<protein>
    <submittedName>
        <fullName evidence="6">TRAP transporter substrate-binding protein</fullName>
    </submittedName>
</protein>
<feature type="signal peptide" evidence="5">
    <location>
        <begin position="1"/>
        <end position="23"/>
    </location>
</feature>
<dbReference type="PANTHER" id="PTHR33376">
    <property type="match status" value="1"/>
</dbReference>
<dbReference type="Gene3D" id="3.40.190.170">
    <property type="entry name" value="Bacterial extracellular solute-binding protein, family 7"/>
    <property type="match status" value="1"/>
</dbReference>
<dbReference type="InterPro" id="IPR038404">
    <property type="entry name" value="TRAP_DctP_sf"/>
</dbReference>
<keyword evidence="7" id="KW-1185">Reference proteome</keyword>
<feature type="chain" id="PRO_5032645770" evidence="5">
    <location>
        <begin position="24"/>
        <end position="328"/>
    </location>
</feature>
<reference evidence="6 7" key="1">
    <citation type="submission" date="2020-06" db="EMBL/GenBank/DDBJ databases">
        <title>Genome sequence of 2 isolates from Red Sea Mangroves.</title>
        <authorList>
            <person name="Sefrji F."/>
            <person name="Michoud G."/>
            <person name="Merlino G."/>
            <person name="Daffonchio D."/>
        </authorList>
    </citation>
    <scope>NUCLEOTIDE SEQUENCE [LARGE SCALE GENOMIC DNA]</scope>
    <source>
        <strain evidence="6 7">R1DC25</strain>
    </source>
</reference>
<dbReference type="InterPro" id="IPR004682">
    <property type="entry name" value="TRAP_DctP"/>
</dbReference>
<dbReference type="EMBL" id="CP058214">
    <property type="protein sequence ID" value="QPC43625.1"/>
    <property type="molecule type" value="Genomic_DNA"/>
</dbReference>
<accession>A0A7S8C570</accession>
<sequence length="328" mass="36190">MRIVARALGVAVAAALFASPALAQELTLRFGHVGAPGSLFEISAKEFAKRANEKLGDKAEVQVFGASQLGKDQEMLQKLKLGQITFSLPSTVMSSVADEFGIFEMPYIIKDRAHMKRVRDAILDSHLQPAAKEKGYRIIGVWENGFRNITNNTRPINTPEDLQGIKLRTPKGAWRVKMFKLYGANPTPMSFSEVFTALKTGVIDGQENPLAQIWSAKFQEVQKYLSMTGHVYTPAYVLVSDAQFAKLPEDVQTILVETAQELQDYVYEQAARLDVELLEKLKAGGIEVNEADREAFVAASTPIYEEFTETVEGGGELIETVQSLADAE</sequence>
<evidence type="ECO:0000256" key="1">
    <source>
        <dbReference type="ARBA" id="ARBA00004196"/>
    </source>
</evidence>
<organism evidence="6 7">
    <name type="scientific">Kaustia mangrovi</name>
    <dbReference type="NCBI Taxonomy" id="2593653"/>
    <lineage>
        <taxon>Bacteria</taxon>
        <taxon>Pseudomonadati</taxon>
        <taxon>Pseudomonadota</taxon>
        <taxon>Alphaproteobacteria</taxon>
        <taxon>Hyphomicrobiales</taxon>
        <taxon>Parvibaculaceae</taxon>
        <taxon>Kaustia</taxon>
    </lineage>
</organism>
<evidence type="ECO:0000256" key="2">
    <source>
        <dbReference type="ARBA" id="ARBA00009023"/>
    </source>
</evidence>
<dbReference type="RefSeq" id="WP_213160990.1">
    <property type="nucleotide sequence ID" value="NZ_CP058214.1"/>
</dbReference>
<dbReference type="GO" id="GO:0055085">
    <property type="term" value="P:transmembrane transport"/>
    <property type="evidence" value="ECO:0007669"/>
    <property type="project" value="InterPro"/>
</dbReference>
<dbReference type="GO" id="GO:0030288">
    <property type="term" value="C:outer membrane-bounded periplasmic space"/>
    <property type="evidence" value="ECO:0007669"/>
    <property type="project" value="InterPro"/>
</dbReference>
<evidence type="ECO:0000313" key="7">
    <source>
        <dbReference type="Proteomes" id="UP000593594"/>
    </source>
</evidence>
<keyword evidence="3" id="KW-0813">Transport</keyword>
<evidence type="ECO:0000256" key="5">
    <source>
        <dbReference type="SAM" id="SignalP"/>
    </source>
</evidence>
<proteinExistence type="inferred from homology"/>
<dbReference type="Pfam" id="PF03480">
    <property type="entry name" value="DctP"/>
    <property type="match status" value="1"/>
</dbReference>
<gene>
    <name evidence="6" type="ORF">HW532_13570</name>
</gene>
<dbReference type="InterPro" id="IPR018389">
    <property type="entry name" value="DctP_fam"/>
</dbReference>
<comment type="subcellular location">
    <subcellularLocation>
        <location evidence="1">Cell envelope</location>
    </subcellularLocation>
</comment>
<dbReference type="AlphaFoldDB" id="A0A7S8C570"/>
<name>A0A7S8C570_9HYPH</name>
<keyword evidence="4 5" id="KW-0732">Signal</keyword>
<dbReference type="NCBIfam" id="TIGR00787">
    <property type="entry name" value="dctP"/>
    <property type="match status" value="1"/>
</dbReference>
<dbReference type="NCBIfam" id="NF037995">
    <property type="entry name" value="TRAP_S1"/>
    <property type="match status" value="1"/>
</dbReference>
<dbReference type="PIRSF" id="PIRSF006470">
    <property type="entry name" value="DctB"/>
    <property type="match status" value="1"/>
</dbReference>
<dbReference type="KEGG" id="kmn:HW532_13570"/>
<dbReference type="CDD" id="cd13603">
    <property type="entry name" value="PBP2_TRAP_Siap_TeaA_like"/>
    <property type="match status" value="1"/>
</dbReference>
<dbReference type="PANTHER" id="PTHR33376:SF4">
    <property type="entry name" value="SIALIC ACID-BINDING PERIPLASMIC PROTEIN SIAP"/>
    <property type="match status" value="1"/>
</dbReference>
<evidence type="ECO:0000313" key="6">
    <source>
        <dbReference type="EMBL" id="QPC43625.1"/>
    </source>
</evidence>
<dbReference type="Proteomes" id="UP000593594">
    <property type="component" value="Chromosome"/>
</dbReference>
<comment type="similarity">
    <text evidence="2">Belongs to the bacterial solute-binding protein 7 family.</text>
</comment>
<evidence type="ECO:0000256" key="4">
    <source>
        <dbReference type="ARBA" id="ARBA00022729"/>
    </source>
</evidence>
<evidence type="ECO:0000256" key="3">
    <source>
        <dbReference type="ARBA" id="ARBA00022448"/>
    </source>
</evidence>
<dbReference type="SUPFAM" id="SSF53850">
    <property type="entry name" value="Periplasmic binding protein-like II"/>
    <property type="match status" value="1"/>
</dbReference>